<dbReference type="InterPro" id="IPR035986">
    <property type="entry name" value="PKD_dom_sf"/>
</dbReference>
<dbReference type="RefSeq" id="WP_070235800.1">
    <property type="nucleotide sequence ID" value="NZ_CP017478.1"/>
</dbReference>
<dbReference type="SUPFAM" id="SSF51445">
    <property type="entry name" value="(Trans)glycosidases"/>
    <property type="match status" value="1"/>
</dbReference>
<accession>A0A1D8P543</accession>
<keyword evidence="1 5" id="KW-0732">Signal</keyword>
<evidence type="ECO:0000313" key="8">
    <source>
        <dbReference type="Proteomes" id="UP000176050"/>
    </source>
</evidence>
<dbReference type="Gene3D" id="3.20.20.80">
    <property type="entry name" value="Glycosidases"/>
    <property type="match status" value="1"/>
</dbReference>
<name>A0A1D8P543_9FLAO</name>
<keyword evidence="3 4" id="KW-0326">Glycosidase</keyword>
<dbReference type="PROSITE" id="PS50093">
    <property type="entry name" value="PKD"/>
    <property type="match status" value="1"/>
</dbReference>
<dbReference type="PANTHER" id="PTHR37398">
    <property type="entry name" value="ENDO-BETA-1,4-MANNANASE"/>
    <property type="match status" value="1"/>
</dbReference>
<dbReference type="EMBL" id="CP017478">
    <property type="protein sequence ID" value="AOW19684.1"/>
    <property type="molecule type" value="Genomic_DNA"/>
</dbReference>
<dbReference type="NCBIfam" id="TIGR04183">
    <property type="entry name" value="Por_Secre_tail"/>
    <property type="match status" value="1"/>
</dbReference>
<dbReference type="PANTHER" id="PTHR37398:SF3">
    <property type="entry name" value="GLYCOSIDE HYDROLASE FAMILY 5 DOMAIN-CONTAINING PROTEIN"/>
    <property type="match status" value="1"/>
</dbReference>
<dbReference type="InterPro" id="IPR017853">
    <property type="entry name" value="GH"/>
</dbReference>
<dbReference type="AlphaFoldDB" id="A0A1D8P543"/>
<keyword evidence="2 4" id="KW-0378">Hydrolase</keyword>
<proteinExistence type="inferred from homology"/>
<dbReference type="Gene3D" id="2.60.40.10">
    <property type="entry name" value="Immunoglobulins"/>
    <property type="match status" value="1"/>
</dbReference>
<keyword evidence="8" id="KW-1185">Reference proteome</keyword>
<comment type="similarity">
    <text evidence="4">Belongs to the glycosyl hydrolase 5 (cellulase A) family.</text>
</comment>
<dbReference type="InterPro" id="IPR013783">
    <property type="entry name" value="Ig-like_fold"/>
</dbReference>
<dbReference type="InterPro" id="IPR001547">
    <property type="entry name" value="Glyco_hydro_5"/>
</dbReference>
<dbReference type="GO" id="GO:0000272">
    <property type="term" value="P:polysaccharide catabolic process"/>
    <property type="evidence" value="ECO:0007669"/>
    <property type="project" value="InterPro"/>
</dbReference>
<dbReference type="Pfam" id="PF18962">
    <property type="entry name" value="Por_Secre_tail"/>
    <property type="match status" value="1"/>
</dbReference>
<dbReference type="Pfam" id="PF00150">
    <property type="entry name" value="Cellulase"/>
    <property type="match status" value="1"/>
</dbReference>
<protein>
    <recommendedName>
        <fullName evidence="6">PKD domain-containing protein</fullName>
    </recommendedName>
</protein>
<evidence type="ECO:0000256" key="2">
    <source>
        <dbReference type="ARBA" id="ARBA00022801"/>
    </source>
</evidence>
<dbReference type="OrthoDB" id="9802444at2"/>
<dbReference type="CDD" id="cd00146">
    <property type="entry name" value="PKD"/>
    <property type="match status" value="1"/>
</dbReference>
<dbReference type="KEGG" id="lul:LPB138_02855"/>
<evidence type="ECO:0000256" key="4">
    <source>
        <dbReference type="RuleBase" id="RU361153"/>
    </source>
</evidence>
<gene>
    <name evidence="7" type="ORF">LPB138_02855</name>
</gene>
<organism evidence="7 8">
    <name type="scientific">Urechidicola croceus</name>
    <dbReference type="NCBI Taxonomy" id="1850246"/>
    <lineage>
        <taxon>Bacteria</taxon>
        <taxon>Pseudomonadati</taxon>
        <taxon>Bacteroidota</taxon>
        <taxon>Flavobacteriia</taxon>
        <taxon>Flavobacteriales</taxon>
        <taxon>Flavobacteriaceae</taxon>
        <taxon>Urechidicola</taxon>
    </lineage>
</organism>
<dbReference type="GO" id="GO:0004553">
    <property type="term" value="F:hydrolase activity, hydrolyzing O-glycosyl compounds"/>
    <property type="evidence" value="ECO:0007669"/>
    <property type="project" value="InterPro"/>
</dbReference>
<reference evidence="7 8" key="1">
    <citation type="submission" date="2016-10" db="EMBL/GenBank/DDBJ databases">
        <title>Lutibacter sp. LPB0138, isolated from marine gastropod.</title>
        <authorList>
            <person name="Kim E."/>
            <person name="Yi H."/>
        </authorList>
    </citation>
    <scope>NUCLEOTIDE SEQUENCE [LARGE SCALE GENOMIC DNA]</scope>
    <source>
        <strain evidence="7 8">LPB0138</strain>
    </source>
</reference>
<dbReference type="Proteomes" id="UP000176050">
    <property type="component" value="Chromosome"/>
</dbReference>
<dbReference type="Pfam" id="PF18911">
    <property type="entry name" value="PKD_4"/>
    <property type="match status" value="1"/>
</dbReference>
<dbReference type="InterPro" id="IPR022409">
    <property type="entry name" value="PKD/Chitinase_dom"/>
</dbReference>
<dbReference type="SUPFAM" id="SSF49299">
    <property type="entry name" value="PKD domain"/>
    <property type="match status" value="1"/>
</dbReference>
<evidence type="ECO:0000256" key="1">
    <source>
        <dbReference type="ARBA" id="ARBA00022729"/>
    </source>
</evidence>
<feature type="domain" description="PKD" evidence="6">
    <location>
        <begin position="373"/>
        <end position="458"/>
    </location>
</feature>
<sequence>MIKKLHIFITVFITTIVMNAQNTIEVDCQELFLSGTNLAWNQFSGDVGFSTNPDLAYFDTFFSDVKAAGGNSVRWWFHTDAAFTPQIETSGNVTGLHHSLTNAEIIGQVEDILDTAWDNGIHVNISLFSFDMLKDPTYKTWSNLDFDGNLAFLQSPANVQSYIDNGLTEMVTALKDHPALLSWEIFNEPEGMSTEFGWTNADDDGDGIFGAEIPMSDIQMVVNKVAGAIHDADPDALVTNGSWAFRANTDVGSNYNYYTDARLIAEGGASNGTLDYYQVHYYDWQNSSISPFAHPASYWELDKPVMVGEFHGDEAFDIFGDHSAYDWLYDNGYFGAWGWQYTESDLWADVEPQIEYMQTQNPTVVNLDPNACLSAEFSADDTSVCITDTVTFTASSSSTDITTWSWDFGDSQTATTAGPHEITYSSPGTYTVSLTTSDGVNGDTVTKTDYITVVGETVASISITSDSSCETSVTFEGSITPDIPGITYRWRINNGAPTSTTSTFTPTSINDGDSVHFEVSNGSLGECHNFTLVSEAIVLDCGSLSVDDYLFDTVSIFPNPATDRIEIKGLQEEAVFKVYSILGKKLLEQKLTNDYIDISSLKSGIYFVKLITENGQTTKKLVKK</sequence>
<evidence type="ECO:0000313" key="7">
    <source>
        <dbReference type="EMBL" id="AOW19684.1"/>
    </source>
</evidence>
<feature type="chain" id="PRO_5009110759" description="PKD domain-containing protein" evidence="5">
    <location>
        <begin position="21"/>
        <end position="624"/>
    </location>
</feature>
<evidence type="ECO:0000256" key="5">
    <source>
        <dbReference type="SAM" id="SignalP"/>
    </source>
</evidence>
<evidence type="ECO:0000259" key="6">
    <source>
        <dbReference type="PROSITE" id="PS50093"/>
    </source>
</evidence>
<dbReference type="InterPro" id="IPR000601">
    <property type="entry name" value="PKD_dom"/>
</dbReference>
<dbReference type="InterPro" id="IPR026444">
    <property type="entry name" value="Secre_tail"/>
</dbReference>
<feature type="signal peptide" evidence="5">
    <location>
        <begin position="1"/>
        <end position="20"/>
    </location>
</feature>
<dbReference type="SMART" id="SM00089">
    <property type="entry name" value="PKD"/>
    <property type="match status" value="1"/>
</dbReference>
<dbReference type="STRING" id="1850246.LPB138_02855"/>
<evidence type="ECO:0000256" key="3">
    <source>
        <dbReference type="ARBA" id="ARBA00023295"/>
    </source>
</evidence>